<proteinExistence type="predicted"/>
<reference evidence="1" key="1">
    <citation type="journal article" date="2023" name="Mol. Ecol. Resour.">
        <title>Chromosome-level genome assembly of a triploid poplar Populus alba 'Berolinensis'.</title>
        <authorList>
            <person name="Chen S."/>
            <person name="Yu Y."/>
            <person name="Wang X."/>
            <person name="Wang S."/>
            <person name="Zhang T."/>
            <person name="Zhou Y."/>
            <person name="He R."/>
            <person name="Meng N."/>
            <person name="Wang Y."/>
            <person name="Liu W."/>
            <person name="Liu Z."/>
            <person name="Liu J."/>
            <person name="Guo Q."/>
            <person name="Huang H."/>
            <person name="Sederoff R.R."/>
            <person name="Wang G."/>
            <person name="Qu G."/>
            <person name="Chen S."/>
        </authorList>
    </citation>
    <scope>NUCLEOTIDE SEQUENCE</scope>
    <source>
        <strain evidence="1">SC-2020</strain>
    </source>
</reference>
<dbReference type="Proteomes" id="UP001164929">
    <property type="component" value="Chromosome 2"/>
</dbReference>
<evidence type="ECO:0000313" key="1">
    <source>
        <dbReference type="EMBL" id="KAJ7008003.1"/>
    </source>
</evidence>
<protein>
    <submittedName>
        <fullName evidence="1">Uncharacterized protein</fullName>
    </submittedName>
</protein>
<dbReference type="AlphaFoldDB" id="A0AAD6WCQ6"/>
<evidence type="ECO:0000313" key="2">
    <source>
        <dbReference type="Proteomes" id="UP001164929"/>
    </source>
</evidence>
<dbReference type="EMBL" id="JAQIZT010000002">
    <property type="protein sequence ID" value="KAJ7008003.1"/>
    <property type="molecule type" value="Genomic_DNA"/>
</dbReference>
<gene>
    <name evidence="1" type="ORF">NC653_006893</name>
</gene>
<keyword evidence="2" id="KW-1185">Reference proteome</keyword>
<organism evidence="1 2">
    <name type="scientific">Populus alba x Populus x berolinensis</name>
    <dbReference type="NCBI Taxonomy" id="444605"/>
    <lineage>
        <taxon>Eukaryota</taxon>
        <taxon>Viridiplantae</taxon>
        <taxon>Streptophyta</taxon>
        <taxon>Embryophyta</taxon>
        <taxon>Tracheophyta</taxon>
        <taxon>Spermatophyta</taxon>
        <taxon>Magnoliopsida</taxon>
        <taxon>eudicotyledons</taxon>
        <taxon>Gunneridae</taxon>
        <taxon>Pentapetalae</taxon>
        <taxon>rosids</taxon>
        <taxon>fabids</taxon>
        <taxon>Malpighiales</taxon>
        <taxon>Salicaceae</taxon>
        <taxon>Saliceae</taxon>
        <taxon>Populus</taxon>
    </lineage>
</organism>
<comment type="caution">
    <text evidence="1">The sequence shown here is derived from an EMBL/GenBank/DDBJ whole genome shotgun (WGS) entry which is preliminary data.</text>
</comment>
<name>A0AAD6WCQ6_9ROSI</name>
<accession>A0AAD6WCQ6</accession>
<sequence length="62" mass="7113">MDLVCITTGYMKLLTFQINYTLCFFENTKNHARPKTELRRVCLHLHAFIYGHVPVASNGVVS</sequence>